<protein>
    <submittedName>
        <fullName evidence="1">Uncharacterized protein</fullName>
    </submittedName>
</protein>
<gene>
    <name evidence="1" type="ORF">BDN72DRAFT_883530</name>
</gene>
<dbReference type="Proteomes" id="UP000308600">
    <property type="component" value="Unassembled WGS sequence"/>
</dbReference>
<accession>A0ACD3A4M5</accession>
<organism evidence="1 2">
    <name type="scientific">Pluteus cervinus</name>
    <dbReference type="NCBI Taxonomy" id="181527"/>
    <lineage>
        <taxon>Eukaryota</taxon>
        <taxon>Fungi</taxon>
        <taxon>Dikarya</taxon>
        <taxon>Basidiomycota</taxon>
        <taxon>Agaricomycotina</taxon>
        <taxon>Agaricomycetes</taxon>
        <taxon>Agaricomycetidae</taxon>
        <taxon>Agaricales</taxon>
        <taxon>Pluteineae</taxon>
        <taxon>Pluteaceae</taxon>
        <taxon>Pluteus</taxon>
    </lineage>
</organism>
<reference evidence="1 2" key="1">
    <citation type="journal article" date="2019" name="Nat. Ecol. Evol.">
        <title>Megaphylogeny resolves global patterns of mushroom evolution.</title>
        <authorList>
            <person name="Varga T."/>
            <person name="Krizsan K."/>
            <person name="Foldi C."/>
            <person name="Dima B."/>
            <person name="Sanchez-Garcia M."/>
            <person name="Sanchez-Ramirez S."/>
            <person name="Szollosi G.J."/>
            <person name="Szarkandi J.G."/>
            <person name="Papp V."/>
            <person name="Albert L."/>
            <person name="Andreopoulos W."/>
            <person name="Angelini C."/>
            <person name="Antonin V."/>
            <person name="Barry K.W."/>
            <person name="Bougher N.L."/>
            <person name="Buchanan P."/>
            <person name="Buyck B."/>
            <person name="Bense V."/>
            <person name="Catcheside P."/>
            <person name="Chovatia M."/>
            <person name="Cooper J."/>
            <person name="Damon W."/>
            <person name="Desjardin D."/>
            <person name="Finy P."/>
            <person name="Geml J."/>
            <person name="Haridas S."/>
            <person name="Hughes K."/>
            <person name="Justo A."/>
            <person name="Karasinski D."/>
            <person name="Kautmanova I."/>
            <person name="Kiss B."/>
            <person name="Kocsube S."/>
            <person name="Kotiranta H."/>
            <person name="LaButti K.M."/>
            <person name="Lechner B.E."/>
            <person name="Liimatainen K."/>
            <person name="Lipzen A."/>
            <person name="Lukacs Z."/>
            <person name="Mihaltcheva S."/>
            <person name="Morgado L.N."/>
            <person name="Niskanen T."/>
            <person name="Noordeloos M.E."/>
            <person name="Ohm R.A."/>
            <person name="Ortiz-Santana B."/>
            <person name="Ovrebo C."/>
            <person name="Racz N."/>
            <person name="Riley R."/>
            <person name="Savchenko A."/>
            <person name="Shiryaev A."/>
            <person name="Soop K."/>
            <person name="Spirin V."/>
            <person name="Szebenyi C."/>
            <person name="Tomsovsky M."/>
            <person name="Tulloss R.E."/>
            <person name="Uehling J."/>
            <person name="Grigoriev I.V."/>
            <person name="Vagvolgyi C."/>
            <person name="Papp T."/>
            <person name="Martin F.M."/>
            <person name="Miettinen O."/>
            <person name="Hibbett D.S."/>
            <person name="Nagy L.G."/>
        </authorList>
    </citation>
    <scope>NUCLEOTIDE SEQUENCE [LARGE SCALE GENOMIC DNA]</scope>
    <source>
        <strain evidence="1 2">NL-1719</strain>
    </source>
</reference>
<proteinExistence type="predicted"/>
<name>A0ACD3A4M5_9AGAR</name>
<evidence type="ECO:0000313" key="2">
    <source>
        <dbReference type="Proteomes" id="UP000308600"/>
    </source>
</evidence>
<sequence length="1014" mass="115332">MTQNPAGEIQTGSTLHVESPQLHIIALTMEHKPSFMRKFKAEICVLNDTSTVKQCNSDKETVKKGKLQWKFGVLVPIGSELVFKILKCHTLTSDEVITTVSVSFTDILKYFKDNKQSGMINSITKTVLGVFSKVYEQLGKQELCTQQIAELFDRIKLLEPLLVKVQKLDTFENLQKTVQDILILVQEVLEAIFKYNSSLGFIAQLLDQHKGQPVLDVQKFSTSFKNLYDAFNTSLQVDLAYNLEQQEINLTLNELKPNLKHPAAFCAQDTCLDIFTELDRWAKTQSEKLFWLYGMAGMGKSTIAATFSNILKAEKLLGAYHICSRDTPMHQSPTQLVLNLCYQLSLVYKPFGKLVAKTIKEDSLFTPSGMPITELFKLLFLQPLGVIKGSQFKPATVIFIIDALDECGSSEERQDVIQKLEELINSITKTVLGVFSKVYEQLEKQELSTQQISELFDQIKLLYPLLVKARELDTFENLQQIIQDLLSLVQEALEAVHKYSSLGLMGQLLDQHKPKPILEVQKFSTRFKSLYSAFNTSLQVDFAYNWKLDRWAKTQPEKLFWLHGVAGMGKSTIAATLSNILRAEKLLGAYHICSRDTTAHQNPTQLVLNLCYQLSLVYKPFGKLVAKMIKEDSLFSPSGMPITGLFDLLFFQPLCIIKERQSKPATVVLIIDALDECGSSEERQDIIQKLEELVGCCDWIKVLITSRPNVDVQGSLLNEKLTLWSLNPRDNDGNIERFFKHKFEHNLEFRGDKNRLLKAVPALTKHAGGLFIWAKTACEYLNSGLAIAKGLDKLLQSEAHHNLHFLYETVLSNAVPSDDNHAYQIVMSAILLAGESLSEKGLAGLLSEEEELEESTVERVVLRLKALVYVGSDQRLYIIHPSLREYLTNPQLCPQMFYIGSEQHFILFQKTVNVLQLQLKFNICGLESSYELNNEVKDLKDRMDRHISEELGYSTRYWMYHMVSSGEWSSSYDSTLEVMKKENTLLYWVEVLSLLGCVRKTMLEMAKVIQWMKI</sequence>
<keyword evidence="2" id="KW-1185">Reference proteome</keyword>
<dbReference type="EMBL" id="ML208754">
    <property type="protein sequence ID" value="TFK60601.1"/>
    <property type="molecule type" value="Genomic_DNA"/>
</dbReference>
<evidence type="ECO:0000313" key="1">
    <source>
        <dbReference type="EMBL" id="TFK60601.1"/>
    </source>
</evidence>